<dbReference type="AlphaFoldDB" id="A0A177NBQ8"/>
<dbReference type="InterPro" id="IPR045247">
    <property type="entry name" value="Oye-like"/>
</dbReference>
<keyword evidence="3" id="KW-1185">Reference proteome</keyword>
<dbReference type="RefSeq" id="WP_064030606.1">
    <property type="nucleotide sequence ID" value="NZ_LUUK01000193.1"/>
</dbReference>
<evidence type="ECO:0000259" key="1">
    <source>
        <dbReference type="Pfam" id="PF00724"/>
    </source>
</evidence>
<dbReference type="PANTHER" id="PTHR22893:SF91">
    <property type="entry name" value="NADPH DEHYDROGENASE 2-RELATED"/>
    <property type="match status" value="1"/>
</dbReference>
<organism evidence="2 3">
    <name type="scientific">Methylomonas koyamae</name>
    <dbReference type="NCBI Taxonomy" id="702114"/>
    <lineage>
        <taxon>Bacteria</taxon>
        <taxon>Pseudomonadati</taxon>
        <taxon>Pseudomonadota</taxon>
        <taxon>Gammaproteobacteria</taxon>
        <taxon>Methylococcales</taxon>
        <taxon>Methylococcaceae</taxon>
        <taxon>Methylomonas</taxon>
    </lineage>
</organism>
<dbReference type="STRING" id="702114.A1355_10535"/>
<dbReference type="GO" id="GO:0010181">
    <property type="term" value="F:FMN binding"/>
    <property type="evidence" value="ECO:0007669"/>
    <property type="project" value="InterPro"/>
</dbReference>
<reference evidence="3" key="1">
    <citation type="submission" date="2016-03" db="EMBL/GenBank/DDBJ databases">
        <authorList>
            <person name="Heylen K."/>
            <person name="De Vos P."/>
            <person name="Vekeman B."/>
        </authorList>
    </citation>
    <scope>NUCLEOTIDE SEQUENCE [LARGE SCALE GENOMIC DNA]</scope>
    <source>
        <strain evidence="3">R-45383</strain>
    </source>
</reference>
<dbReference type="Gene3D" id="3.20.20.70">
    <property type="entry name" value="Aldolase class I"/>
    <property type="match status" value="1"/>
</dbReference>
<dbReference type="PANTHER" id="PTHR22893">
    <property type="entry name" value="NADH OXIDOREDUCTASE-RELATED"/>
    <property type="match status" value="1"/>
</dbReference>
<dbReference type="InterPro" id="IPR013785">
    <property type="entry name" value="Aldolase_TIM"/>
</dbReference>
<evidence type="ECO:0000313" key="2">
    <source>
        <dbReference type="EMBL" id="OAI15325.1"/>
    </source>
</evidence>
<dbReference type="Pfam" id="PF00724">
    <property type="entry name" value="Oxidored_FMN"/>
    <property type="match status" value="1"/>
</dbReference>
<comment type="caution">
    <text evidence="2">The sequence shown here is derived from an EMBL/GenBank/DDBJ whole genome shotgun (WGS) entry which is preliminary data.</text>
</comment>
<dbReference type="EMBL" id="LUUK01000193">
    <property type="protein sequence ID" value="OAI15325.1"/>
    <property type="molecule type" value="Genomic_DNA"/>
</dbReference>
<proteinExistence type="predicted"/>
<dbReference type="InterPro" id="IPR001155">
    <property type="entry name" value="OxRdtase_FMN_N"/>
</dbReference>
<gene>
    <name evidence="2" type="ORF">A1355_10535</name>
</gene>
<dbReference type="GO" id="GO:0016491">
    <property type="term" value="F:oxidoreductase activity"/>
    <property type="evidence" value="ECO:0007669"/>
    <property type="project" value="InterPro"/>
</dbReference>
<dbReference type="SUPFAM" id="SSF51395">
    <property type="entry name" value="FMN-linked oxidoreductases"/>
    <property type="match status" value="1"/>
</dbReference>
<protein>
    <recommendedName>
        <fullName evidence="1">NADH:flavin oxidoreductase/NADH oxidase N-terminal domain-containing protein</fullName>
    </recommendedName>
</protein>
<sequence length="208" mass="23193">MARSRLFFRVSPSGRFDGIEIHAANGFLIDQFTRDGVNQLADEYGGSVDNRLRFMLEIVADLCNAIGSTKVGIRISPTNKVWGIRDTHPEITFGRAAEKLNEFNLAYLHVLEPKPDTPHFMATVGHLMPLIRQRYQGVLIANCGYTQQTGNEAIENQEADVVAYGSWFISNPDLVARFARNAPITEPNRETYYSAGAVGYTDYPVMCA</sequence>
<accession>A0A177NBQ8</accession>
<name>A0A177NBQ8_9GAMM</name>
<dbReference type="OrthoDB" id="8523426at2"/>
<feature type="domain" description="NADH:flavin oxidoreductase/NADH oxidase N-terminal" evidence="1">
    <location>
        <begin position="15"/>
        <end position="181"/>
    </location>
</feature>
<evidence type="ECO:0000313" key="3">
    <source>
        <dbReference type="Proteomes" id="UP000077628"/>
    </source>
</evidence>
<dbReference type="Proteomes" id="UP000077628">
    <property type="component" value="Unassembled WGS sequence"/>
</dbReference>